<sequence>MSLDFISDVPGTNPIILQNPPGGILTGKTVTLTCSVPGGNPLAILSWNCSGTKENNTVGNTASYSITMSVNKSYNNKICTCTANHLISTYKPTVQQNLVVYYAPDDRPGIQQTPPGGIITNHIVILTCSVKGGNPLSILRWNCTGDTTNSTTDTTATYSISFPVNKTQNKAICTCSASHPDTSYTPVKEHSLDVYFAPDRNLTIQRTPAGGIISGNKVNLTCIASGGNPPATLSWNCSGTNTNYRTEYTVSYNVEFTVDKSDNNKVCTCSAIHPVTTYRPQAQNRLIVYCKFIFTFFELLNCKHIQIELFLSMIRLTANVTKCSL</sequence>
<dbReference type="OrthoDB" id="6158168at2759"/>
<feature type="domain" description="Ig-like" evidence="3">
    <location>
        <begin position="108"/>
        <end position="193"/>
    </location>
</feature>
<evidence type="ECO:0008006" key="7">
    <source>
        <dbReference type="Google" id="ProtNLM"/>
    </source>
</evidence>
<keyword evidence="2" id="KW-0479">Metal-binding</keyword>
<dbReference type="PROSITE" id="PS50835">
    <property type="entry name" value="IG_LIKE"/>
    <property type="match status" value="3"/>
</dbReference>
<dbReference type="PANTHER" id="PTHR45889">
    <property type="entry name" value="IG-LIKE DOMAIN-CONTAINING PROTEIN"/>
    <property type="match status" value="1"/>
</dbReference>
<evidence type="ECO:0000259" key="4">
    <source>
        <dbReference type="PROSITE" id="PS50966"/>
    </source>
</evidence>
<dbReference type="SUPFAM" id="SSF48726">
    <property type="entry name" value="Immunoglobulin"/>
    <property type="match status" value="3"/>
</dbReference>
<feature type="domain" description="Ig-like" evidence="3">
    <location>
        <begin position="198"/>
        <end position="287"/>
    </location>
</feature>
<dbReference type="AlphaFoldDB" id="A0A6J8BMB8"/>
<name>A0A6J8BMB8_MYTCO</name>
<evidence type="ECO:0000259" key="3">
    <source>
        <dbReference type="PROSITE" id="PS50835"/>
    </source>
</evidence>
<protein>
    <recommendedName>
        <fullName evidence="7">Ig-like domain-containing protein</fullName>
    </recommendedName>
</protein>
<keyword evidence="2" id="KW-0862">Zinc</keyword>
<dbReference type="Gene3D" id="2.60.40.10">
    <property type="entry name" value="Immunoglobulins"/>
    <property type="match status" value="3"/>
</dbReference>
<accession>A0A6J8BMB8</accession>
<evidence type="ECO:0000313" key="6">
    <source>
        <dbReference type="Proteomes" id="UP000507470"/>
    </source>
</evidence>
<dbReference type="InterPro" id="IPR007527">
    <property type="entry name" value="Znf_SWIM"/>
</dbReference>
<dbReference type="InterPro" id="IPR013783">
    <property type="entry name" value="Ig-like_fold"/>
</dbReference>
<keyword evidence="1" id="KW-1015">Disulfide bond</keyword>
<evidence type="ECO:0000256" key="1">
    <source>
        <dbReference type="ARBA" id="ARBA00023157"/>
    </source>
</evidence>
<dbReference type="EMBL" id="CACVKT020003653">
    <property type="protein sequence ID" value="CAC5384802.1"/>
    <property type="molecule type" value="Genomic_DNA"/>
</dbReference>
<feature type="domain" description="SWIM-type" evidence="4">
    <location>
        <begin position="252"/>
        <end position="313"/>
    </location>
</feature>
<keyword evidence="2" id="KW-0863">Zinc-finger</keyword>
<reference evidence="5 6" key="1">
    <citation type="submission" date="2020-06" db="EMBL/GenBank/DDBJ databases">
        <authorList>
            <person name="Li R."/>
            <person name="Bekaert M."/>
        </authorList>
    </citation>
    <scope>NUCLEOTIDE SEQUENCE [LARGE SCALE GENOMIC DNA]</scope>
    <source>
        <strain evidence="6">wild</strain>
    </source>
</reference>
<evidence type="ECO:0000256" key="2">
    <source>
        <dbReference type="PROSITE-ProRule" id="PRU00325"/>
    </source>
</evidence>
<keyword evidence="6" id="KW-1185">Reference proteome</keyword>
<feature type="domain" description="Ig-like" evidence="3">
    <location>
        <begin position="14"/>
        <end position="99"/>
    </location>
</feature>
<dbReference type="InterPro" id="IPR007110">
    <property type="entry name" value="Ig-like_dom"/>
</dbReference>
<dbReference type="GO" id="GO:0008270">
    <property type="term" value="F:zinc ion binding"/>
    <property type="evidence" value="ECO:0007669"/>
    <property type="project" value="UniProtKB-KW"/>
</dbReference>
<dbReference type="InterPro" id="IPR013162">
    <property type="entry name" value="CD80_C2-set"/>
</dbReference>
<dbReference type="Proteomes" id="UP000507470">
    <property type="component" value="Unassembled WGS sequence"/>
</dbReference>
<dbReference type="Pfam" id="PF08205">
    <property type="entry name" value="C2-set_2"/>
    <property type="match status" value="1"/>
</dbReference>
<proteinExistence type="predicted"/>
<gene>
    <name evidence="5" type="ORF">MCOR_20412</name>
</gene>
<organism evidence="5 6">
    <name type="scientific">Mytilus coruscus</name>
    <name type="common">Sea mussel</name>
    <dbReference type="NCBI Taxonomy" id="42192"/>
    <lineage>
        <taxon>Eukaryota</taxon>
        <taxon>Metazoa</taxon>
        <taxon>Spiralia</taxon>
        <taxon>Lophotrochozoa</taxon>
        <taxon>Mollusca</taxon>
        <taxon>Bivalvia</taxon>
        <taxon>Autobranchia</taxon>
        <taxon>Pteriomorphia</taxon>
        <taxon>Mytilida</taxon>
        <taxon>Mytiloidea</taxon>
        <taxon>Mytilidae</taxon>
        <taxon>Mytilinae</taxon>
        <taxon>Mytilus</taxon>
    </lineage>
</organism>
<dbReference type="PANTHER" id="PTHR45889:SF8">
    <property type="entry name" value="IG-LIKE DOMAIN-CONTAINING PROTEIN"/>
    <property type="match status" value="1"/>
</dbReference>
<evidence type="ECO:0000313" key="5">
    <source>
        <dbReference type="EMBL" id="CAC5384802.1"/>
    </source>
</evidence>
<dbReference type="PROSITE" id="PS50966">
    <property type="entry name" value="ZF_SWIM"/>
    <property type="match status" value="1"/>
</dbReference>
<dbReference type="InterPro" id="IPR036179">
    <property type="entry name" value="Ig-like_dom_sf"/>
</dbReference>